<feature type="transmembrane region" description="Helical" evidence="10">
    <location>
        <begin position="67"/>
        <end position="93"/>
    </location>
</feature>
<dbReference type="InterPro" id="IPR012338">
    <property type="entry name" value="Beta-lactam/transpept-like"/>
</dbReference>
<comment type="catalytic activity">
    <reaction evidence="7">
        <text>Preferential cleavage: (Ac)2-L-Lys-D-Ala-|-D-Ala. Also transpeptidation of peptidyl-alanyl moieties that are N-acyl substituents of D-alanine.</text>
        <dbReference type="EC" id="3.4.16.4"/>
    </reaction>
</comment>
<evidence type="ECO:0000256" key="7">
    <source>
        <dbReference type="ARBA" id="ARBA00034000"/>
    </source>
</evidence>
<dbReference type="GO" id="GO:0008955">
    <property type="term" value="F:peptidoglycan glycosyltransferase activity"/>
    <property type="evidence" value="ECO:0007669"/>
    <property type="project" value="UniProtKB-EC"/>
</dbReference>
<dbReference type="GO" id="GO:0009252">
    <property type="term" value="P:peptidoglycan biosynthetic process"/>
    <property type="evidence" value="ECO:0007669"/>
    <property type="project" value="TreeGrafter"/>
</dbReference>
<dbReference type="PANTHER" id="PTHR32282">
    <property type="entry name" value="BINDING PROTEIN TRANSPEPTIDASE, PUTATIVE-RELATED"/>
    <property type="match status" value="1"/>
</dbReference>
<evidence type="ECO:0000256" key="6">
    <source>
        <dbReference type="ARBA" id="ARBA00023268"/>
    </source>
</evidence>
<keyword evidence="4" id="KW-0808">Transferase</keyword>
<gene>
    <name evidence="13" type="ORF">SAMN05443377_12119</name>
</gene>
<feature type="compositionally biased region" description="Low complexity" evidence="9">
    <location>
        <begin position="831"/>
        <end position="856"/>
    </location>
</feature>
<keyword evidence="10" id="KW-1133">Transmembrane helix</keyword>
<feature type="domain" description="Penicillin-binding protein transpeptidase" evidence="11">
    <location>
        <begin position="438"/>
        <end position="716"/>
    </location>
</feature>
<reference evidence="13 14" key="1">
    <citation type="submission" date="2016-10" db="EMBL/GenBank/DDBJ databases">
        <authorList>
            <person name="de Groot N.N."/>
        </authorList>
    </citation>
    <scope>NUCLEOTIDE SEQUENCE [LARGE SCALE GENOMIC DNA]</scope>
    <source>
        <strain evidence="13 14">DSM 16859</strain>
    </source>
</reference>
<evidence type="ECO:0000259" key="11">
    <source>
        <dbReference type="Pfam" id="PF00905"/>
    </source>
</evidence>
<dbReference type="GO" id="GO:0030288">
    <property type="term" value="C:outer membrane-bounded periplasmic space"/>
    <property type="evidence" value="ECO:0007669"/>
    <property type="project" value="TreeGrafter"/>
</dbReference>
<evidence type="ECO:0000256" key="1">
    <source>
        <dbReference type="ARBA" id="ARBA00022645"/>
    </source>
</evidence>
<dbReference type="AlphaFoldDB" id="A0A1H9TCC9"/>
<sequence length="865" mass="90797">MSNYTGRSTRRIATKRPAQTAWLHTGQLPVVRAAKPTKGLGTRASTVLTVLAVSLDAMSSRGGGSKVYSLAMFIVVSVVCGLFVAGMGIPFAALTTGTLKTASDNLQNIPTDLTVPQQPQASKILLSDGSVLATFFDQNRQYVDLDQISPLMQKAQLAIEDHRFFINGAIDFQGILRAALGNVATGGVSAGGSTLTQQYIKQVRIQIAEDNNDKEAIAEAQSQTIGRKILEMRYAVALEKTLTAKLGSTQAAKNAILERYLNIAYYGDGAYGVQAAARHYFSVDAKDLNLAQSAMLAGLVQSPSETDPVNHPDAAVARRNVVLDTMLKWDNEGVWFHGAPQLTQQEVDAAKATGFDASKVSTNNPGCTASKYPFICQYAENVLLSDQMSSLGSDQDARKRALNRGGLIIRTDIDPLTQDAAQNAIASIIAPTDPVVSVAVMTDPKTGLIKAMAQSKPVMGSNAAAGETYYNYAVGTDMGGAAGFQAGSTFKAFVAAAAIDQGFIPDRTIYNAAATRNWDGQVFKDCTGSFQLDTNGQGWTVSNSWKYGQMNMLVAMAQSVNNYWVQLEQDVGICSAIKMAEAAGMRLGSGGSLEDYQRIPSFTLGALDVTPLSMAEAYATFANRGVRCDPIILASVTNPDGTTLAVPQANCQQVIDPVTADGVNYTLQQVLKPGGTGYASRVQGSYDQAGKTGTAGSTETESAVWFNAYTPDLEGVAMISVDTGNNYWNGRPQTLTGLTVASGRTLHGNSTTESGGIWNSMMSAELPRIPNSGNSRFTAYAPKNSTMPSNYSGLRTSPGSGSAPSSGNTVAPASSSTASARAAVRPDDRATAGTAVAAIDAQPATTPSAGSASTSRPGRDAAIGG</sequence>
<accession>A0A1H9TCC9</accession>
<evidence type="ECO:0000313" key="13">
    <source>
        <dbReference type="EMBL" id="SER94905.1"/>
    </source>
</evidence>
<evidence type="ECO:0000313" key="14">
    <source>
        <dbReference type="Proteomes" id="UP000198815"/>
    </source>
</evidence>
<proteinExistence type="predicted"/>
<keyword evidence="10" id="KW-0472">Membrane</keyword>
<organism evidence="13 14">
    <name type="scientific">Propionibacterium cyclohexanicum</name>
    <dbReference type="NCBI Taxonomy" id="64702"/>
    <lineage>
        <taxon>Bacteria</taxon>
        <taxon>Bacillati</taxon>
        <taxon>Actinomycetota</taxon>
        <taxon>Actinomycetes</taxon>
        <taxon>Propionibacteriales</taxon>
        <taxon>Propionibacteriaceae</taxon>
        <taxon>Propionibacterium</taxon>
    </lineage>
</organism>
<dbReference type="PANTHER" id="PTHR32282:SF33">
    <property type="entry name" value="PEPTIDOGLYCAN GLYCOSYLTRANSFERASE"/>
    <property type="match status" value="1"/>
</dbReference>
<protein>
    <submittedName>
        <fullName evidence="13">Membrane carboxypeptidase (Penicillin-binding protein)</fullName>
    </submittedName>
</protein>
<dbReference type="GO" id="GO:0006508">
    <property type="term" value="P:proteolysis"/>
    <property type="evidence" value="ECO:0007669"/>
    <property type="project" value="UniProtKB-KW"/>
</dbReference>
<keyword evidence="3" id="KW-0328">Glycosyltransferase</keyword>
<keyword evidence="2" id="KW-0645">Protease</keyword>
<feature type="compositionally biased region" description="Low complexity" evidence="9">
    <location>
        <begin position="797"/>
        <end position="823"/>
    </location>
</feature>
<dbReference type="InterPro" id="IPR001264">
    <property type="entry name" value="Glyco_trans_51"/>
</dbReference>
<dbReference type="Pfam" id="PF00912">
    <property type="entry name" value="Transgly"/>
    <property type="match status" value="1"/>
</dbReference>
<evidence type="ECO:0000256" key="5">
    <source>
        <dbReference type="ARBA" id="ARBA00022801"/>
    </source>
</evidence>
<dbReference type="Proteomes" id="UP000198815">
    <property type="component" value="Unassembled WGS sequence"/>
</dbReference>
<comment type="catalytic activity">
    <reaction evidence="8">
        <text>[GlcNAc-(1-&gt;4)-Mur2Ac(oyl-L-Ala-gamma-D-Glu-L-Lys-D-Ala-D-Ala)](n)-di-trans,octa-cis-undecaprenyl diphosphate + beta-D-GlcNAc-(1-&gt;4)-Mur2Ac(oyl-L-Ala-gamma-D-Glu-L-Lys-D-Ala-D-Ala)-di-trans,octa-cis-undecaprenyl diphosphate = [GlcNAc-(1-&gt;4)-Mur2Ac(oyl-L-Ala-gamma-D-Glu-L-Lys-D-Ala-D-Ala)](n+1)-di-trans,octa-cis-undecaprenyl diphosphate + di-trans,octa-cis-undecaprenyl diphosphate + H(+)</text>
        <dbReference type="Rhea" id="RHEA:23708"/>
        <dbReference type="Rhea" id="RHEA-COMP:9602"/>
        <dbReference type="Rhea" id="RHEA-COMP:9603"/>
        <dbReference type="ChEBI" id="CHEBI:15378"/>
        <dbReference type="ChEBI" id="CHEBI:58405"/>
        <dbReference type="ChEBI" id="CHEBI:60033"/>
        <dbReference type="ChEBI" id="CHEBI:78435"/>
        <dbReference type="EC" id="2.4.99.28"/>
    </reaction>
</comment>
<evidence type="ECO:0000256" key="4">
    <source>
        <dbReference type="ARBA" id="ARBA00022679"/>
    </source>
</evidence>
<evidence type="ECO:0000256" key="8">
    <source>
        <dbReference type="ARBA" id="ARBA00049902"/>
    </source>
</evidence>
<feature type="region of interest" description="Disordered" evidence="9">
    <location>
        <begin position="775"/>
        <end position="865"/>
    </location>
</feature>
<keyword evidence="14" id="KW-1185">Reference proteome</keyword>
<evidence type="ECO:0000256" key="2">
    <source>
        <dbReference type="ARBA" id="ARBA00022670"/>
    </source>
</evidence>
<dbReference type="SUPFAM" id="SSF53955">
    <property type="entry name" value="Lysozyme-like"/>
    <property type="match status" value="1"/>
</dbReference>
<keyword evidence="5" id="KW-0378">Hydrolase</keyword>
<keyword evidence="10" id="KW-0812">Transmembrane</keyword>
<dbReference type="GO" id="GO:0008658">
    <property type="term" value="F:penicillin binding"/>
    <property type="evidence" value="ECO:0007669"/>
    <property type="project" value="InterPro"/>
</dbReference>
<evidence type="ECO:0000256" key="10">
    <source>
        <dbReference type="SAM" id="Phobius"/>
    </source>
</evidence>
<dbReference type="InterPro" id="IPR001460">
    <property type="entry name" value="PCN-bd_Tpept"/>
</dbReference>
<feature type="compositionally biased region" description="Polar residues" evidence="9">
    <location>
        <begin position="775"/>
        <end position="795"/>
    </location>
</feature>
<name>A0A1H9TCC9_9ACTN</name>
<dbReference type="InterPro" id="IPR036950">
    <property type="entry name" value="PBP_transglycosylase"/>
</dbReference>
<dbReference type="InterPro" id="IPR050396">
    <property type="entry name" value="Glycosyltr_51/Transpeptidase"/>
</dbReference>
<feature type="domain" description="Glycosyl transferase family 51" evidence="12">
    <location>
        <begin position="129"/>
        <end position="326"/>
    </location>
</feature>
<evidence type="ECO:0000259" key="12">
    <source>
        <dbReference type="Pfam" id="PF00912"/>
    </source>
</evidence>
<dbReference type="GO" id="GO:0009002">
    <property type="term" value="F:serine-type D-Ala-D-Ala carboxypeptidase activity"/>
    <property type="evidence" value="ECO:0007669"/>
    <property type="project" value="UniProtKB-EC"/>
</dbReference>
<dbReference type="STRING" id="64702.SAMN05443377_12119"/>
<keyword evidence="6" id="KW-0511">Multifunctional enzyme</keyword>
<dbReference type="SUPFAM" id="SSF56601">
    <property type="entry name" value="beta-lactamase/transpeptidase-like"/>
    <property type="match status" value="1"/>
</dbReference>
<dbReference type="Gene3D" id="1.10.3810.10">
    <property type="entry name" value="Biosynthetic peptidoglycan transglycosylase-like"/>
    <property type="match status" value="1"/>
</dbReference>
<evidence type="ECO:0000256" key="9">
    <source>
        <dbReference type="SAM" id="MobiDB-lite"/>
    </source>
</evidence>
<dbReference type="InterPro" id="IPR023346">
    <property type="entry name" value="Lysozyme-like_dom_sf"/>
</dbReference>
<dbReference type="Gene3D" id="3.40.710.10">
    <property type="entry name" value="DD-peptidase/beta-lactamase superfamily"/>
    <property type="match status" value="1"/>
</dbReference>
<keyword evidence="1 13" id="KW-0121">Carboxypeptidase</keyword>
<evidence type="ECO:0000256" key="3">
    <source>
        <dbReference type="ARBA" id="ARBA00022676"/>
    </source>
</evidence>
<dbReference type="Pfam" id="PF00905">
    <property type="entry name" value="Transpeptidase"/>
    <property type="match status" value="1"/>
</dbReference>
<dbReference type="EMBL" id="FOGZ01000021">
    <property type="protein sequence ID" value="SER94905.1"/>
    <property type="molecule type" value="Genomic_DNA"/>
</dbReference>